<reference evidence="7 8" key="1">
    <citation type="submission" date="2016-10" db="EMBL/GenBank/DDBJ databases">
        <title>Genome sequencing of Aspergillus oryzae BCC7051.</title>
        <authorList>
            <person name="Thammarongtham C."/>
            <person name="Vorapreeda T."/>
            <person name="Nookaew I."/>
            <person name="Srisuk T."/>
            <person name="Land M."/>
            <person name="Jeennor S."/>
            <person name="Laoteng K."/>
        </authorList>
    </citation>
    <scope>NUCLEOTIDE SEQUENCE [LARGE SCALE GENOMIC DNA]</scope>
    <source>
        <strain evidence="7 8">BCC7051</strain>
    </source>
</reference>
<dbReference type="Gene3D" id="3.40.50.720">
    <property type="entry name" value="NAD(P)-binding Rossmann-like Domain"/>
    <property type="match status" value="1"/>
</dbReference>
<feature type="domain" description="Ketoreductase (KR)" evidence="4">
    <location>
        <begin position="1397"/>
        <end position="1482"/>
    </location>
</feature>
<dbReference type="Pfam" id="PF08659">
    <property type="entry name" value="KR"/>
    <property type="match status" value="1"/>
</dbReference>
<feature type="repeat" description="ANK" evidence="3">
    <location>
        <begin position="1273"/>
        <end position="1305"/>
    </location>
</feature>
<dbReference type="SUPFAM" id="SSF52540">
    <property type="entry name" value="P-loop containing nucleoside triphosphate hydrolases"/>
    <property type="match status" value="1"/>
</dbReference>
<keyword evidence="2 3" id="KW-0040">ANK repeat</keyword>
<feature type="repeat" description="ANK" evidence="3">
    <location>
        <begin position="1035"/>
        <end position="1067"/>
    </location>
</feature>
<dbReference type="Proteomes" id="UP000190312">
    <property type="component" value="Unassembled WGS sequence"/>
</dbReference>
<feature type="repeat" description="ANK" evidence="3">
    <location>
        <begin position="1240"/>
        <end position="1272"/>
    </location>
</feature>
<dbReference type="InterPro" id="IPR027417">
    <property type="entry name" value="P-loop_NTPase"/>
</dbReference>
<keyword evidence="1" id="KW-0677">Repeat</keyword>
<feature type="repeat" description="ANK" evidence="3">
    <location>
        <begin position="1069"/>
        <end position="1102"/>
    </location>
</feature>
<dbReference type="GO" id="GO:0005737">
    <property type="term" value="C:cytoplasm"/>
    <property type="evidence" value="ECO:0007669"/>
    <property type="project" value="TreeGrafter"/>
</dbReference>
<feature type="repeat" description="ANK" evidence="3">
    <location>
        <begin position="936"/>
        <end position="968"/>
    </location>
</feature>
<dbReference type="PROSITE" id="PS50297">
    <property type="entry name" value="ANK_REP_REGION"/>
    <property type="match status" value="11"/>
</dbReference>
<evidence type="ECO:0000256" key="3">
    <source>
        <dbReference type="PROSITE-ProRule" id="PRU00023"/>
    </source>
</evidence>
<dbReference type="OrthoDB" id="1577640at2759"/>
<dbReference type="GO" id="GO:0003824">
    <property type="term" value="F:catalytic activity"/>
    <property type="evidence" value="ECO:0007669"/>
    <property type="project" value="InterPro"/>
</dbReference>
<protein>
    <submittedName>
        <fullName evidence="7">Ankyrin repeat-containing domain-containing protein</fullName>
    </submittedName>
</protein>
<dbReference type="InterPro" id="IPR013968">
    <property type="entry name" value="PKS_KR"/>
</dbReference>
<feature type="repeat" description="ANK" evidence="3">
    <location>
        <begin position="1002"/>
        <end position="1034"/>
    </location>
</feature>
<feature type="domain" description="Nephrocystin 3-like N-terminal" evidence="6">
    <location>
        <begin position="394"/>
        <end position="486"/>
    </location>
</feature>
<dbReference type="PROSITE" id="PS50088">
    <property type="entry name" value="ANK_REPEAT"/>
    <property type="match status" value="13"/>
</dbReference>
<dbReference type="PANTHER" id="PTHR24198:SF165">
    <property type="entry name" value="ANKYRIN REPEAT-CONTAINING PROTEIN-RELATED"/>
    <property type="match status" value="1"/>
</dbReference>
<dbReference type="InterPro" id="IPR002110">
    <property type="entry name" value="Ankyrin_rpt"/>
</dbReference>
<dbReference type="GO" id="GO:0009116">
    <property type="term" value="P:nucleoside metabolic process"/>
    <property type="evidence" value="ECO:0007669"/>
    <property type="project" value="InterPro"/>
</dbReference>
<feature type="repeat" description="ANK" evidence="3">
    <location>
        <begin position="1305"/>
        <end position="1337"/>
    </location>
</feature>
<dbReference type="InterPro" id="IPR056884">
    <property type="entry name" value="NPHP3-like_N"/>
</dbReference>
<proteinExistence type="predicted"/>
<dbReference type="InterPro" id="IPR035994">
    <property type="entry name" value="Nucleoside_phosphorylase_sf"/>
</dbReference>
<dbReference type="Pfam" id="PF12796">
    <property type="entry name" value="Ank_2"/>
    <property type="match status" value="4"/>
</dbReference>
<dbReference type="Gene3D" id="3.40.50.1580">
    <property type="entry name" value="Nucleoside phosphorylase domain"/>
    <property type="match status" value="1"/>
</dbReference>
<evidence type="ECO:0000259" key="5">
    <source>
        <dbReference type="Pfam" id="PF22939"/>
    </source>
</evidence>
<dbReference type="Gene3D" id="1.25.40.20">
    <property type="entry name" value="Ankyrin repeat-containing domain"/>
    <property type="match status" value="4"/>
</dbReference>
<feature type="repeat" description="ANK" evidence="3">
    <location>
        <begin position="798"/>
        <end position="830"/>
    </location>
</feature>
<dbReference type="SMART" id="SM00248">
    <property type="entry name" value="ANK"/>
    <property type="match status" value="17"/>
</dbReference>
<evidence type="ECO:0000259" key="6">
    <source>
        <dbReference type="Pfam" id="PF24883"/>
    </source>
</evidence>
<dbReference type="SUPFAM" id="SSF48403">
    <property type="entry name" value="Ankyrin repeat"/>
    <property type="match status" value="2"/>
</dbReference>
<evidence type="ECO:0000259" key="4">
    <source>
        <dbReference type="Pfam" id="PF08659"/>
    </source>
</evidence>
<dbReference type="EMBL" id="MKZY01000005">
    <property type="protein sequence ID" value="OOO08613.1"/>
    <property type="molecule type" value="Genomic_DNA"/>
</dbReference>
<dbReference type="SUPFAM" id="SSF53167">
    <property type="entry name" value="Purine and uridine phosphorylases"/>
    <property type="match status" value="1"/>
</dbReference>
<feature type="repeat" description="ANK" evidence="3">
    <location>
        <begin position="1173"/>
        <end position="1206"/>
    </location>
</feature>
<evidence type="ECO:0000313" key="7">
    <source>
        <dbReference type="EMBL" id="OOO08613.1"/>
    </source>
</evidence>
<dbReference type="Pfam" id="PF22939">
    <property type="entry name" value="WHD_GPIID"/>
    <property type="match status" value="1"/>
</dbReference>
<accession>A0A1S9DHQ8</accession>
<feature type="repeat" description="ANK" evidence="3">
    <location>
        <begin position="903"/>
        <end position="935"/>
    </location>
</feature>
<dbReference type="Pfam" id="PF24883">
    <property type="entry name" value="NPHP3_N"/>
    <property type="match status" value="1"/>
</dbReference>
<evidence type="ECO:0000313" key="8">
    <source>
        <dbReference type="Proteomes" id="UP000190312"/>
    </source>
</evidence>
<dbReference type="PRINTS" id="PR01415">
    <property type="entry name" value="ANKYRIN"/>
</dbReference>
<feature type="repeat" description="ANK" evidence="3">
    <location>
        <begin position="1207"/>
        <end position="1239"/>
    </location>
</feature>
<comment type="caution">
    <text evidence="7">The sequence shown here is derived from an EMBL/GenBank/DDBJ whole genome shotgun (WGS) entry which is preliminary data.</text>
</comment>
<gene>
    <name evidence="7" type="ORF">OAory_01099090</name>
</gene>
<evidence type="ECO:0000256" key="2">
    <source>
        <dbReference type="ARBA" id="ARBA00023043"/>
    </source>
</evidence>
<feature type="repeat" description="ANK" evidence="3">
    <location>
        <begin position="969"/>
        <end position="1001"/>
    </location>
</feature>
<dbReference type="InterPro" id="IPR036770">
    <property type="entry name" value="Ankyrin_rpt-contain_sf"/>
</dbReference>
<evidence type="ECO:0000256" key="1">
    <source>
        <dbReference type="ARBA" id="ARBA00022737"/>
    </source>
</evidence>
<dbReference type="InterPro" id="IPR054471">
    <property type="entry name" value="GPIID_WHD"/>
</dbReference>
<dbReference type="VEuPathDB" id="FungiDB:AO090020000360"/>
<feature type="domain" description="GPI inositol-deacylase winged helix" evidence="5">
    <location>
        <begin position="588"/>
        <end position="684"/>
    </location>
</feature>
<dbReference type="PANTHER" id="PTHR24198">
    <property type="entry name" value="ANKYRIN REPEAT AND PROTEIN KINASE DOMAIN-CONTAINING PROTEIN"/>
    <property type="match status" value="1"/>
</dbReference>
<dbReference type="Pfam" id="PF13637">
    <property type="entry name" value="Ank_4"/>
    <property type="match status" value="1"/>
</dbReference>
<name>A0A1S9DHQ8_ASPOZ</name>
<organism evidence="7 8">
    <name type="scientific">Aspergillus oryzae</name>
    <name type="common">Yellow koji mold</name>
    <dbReference type="NCBI Taxonomy" id="5062"/>
    <lineage>
        <taxon>Eukaryota</taxon>
        <taxon>Fungi</taxon>
        <taxon>Dikarya</taxon>
        <taxon>Ascomycota</taxon>
        <taxon>Pezizomycotina</taxon>
        <taxon>Eurotiomycetes</taxon>
        <taxon>Eurotiomycetidae</taxon>
        <taxon>Eurotiales</taxon>
        <taxon>Aspergillaceae</taxon>
        <taxon>Aspergillus</taxon>
        <taxon>Aspergillus subgen. Circumdati</taxon>
    </lineage>
</organism>
<dbReference type="eggNOG" id="KOG4177">
    <property type="taxonomic scope" value="Eukaryota"/>
</dbReference>
<dbReference type="Gene3D" id="3.40.50.300">
    <property type="entry name" value="P-loop containing nucleotide triphosphate hydrolases"/>
    <property type="match status" value="1"/>
</dbReference>
<feature type="repeat" description="ANK" evidence="3">
    <location>
        <begin position="1103"/>
        <end position="1135"/>
    </location>
</feature>
<sequence length="1491" mass="164289">MSSPRRHQDYAIGWICPLPVEQTIALLMLDETHDRLPQQPADQNIYTLGSIGDINIVIAGLHQPGNSPAATVVTQMRNTFPNIHYVLLVGIGGGVPVRTESDWVRLGDVVVCKPIGEYPGVVQYDTGKAEVGQFKRIGALPPPPVVLLQAAQDMEVKRSLLKTQDDPIAKCLQRIPSDIPALKKYLYPGFATDRLYHNDYIHKQPGVPCDECKCDLSRLRRREDPKNTNPKYIRVHRGVIASGGMVIKDANQRDNLAGKYGVLCFETEAAGTLADLPALVIRGIADYCDSHKNDLWHGYAAATAAAYARQLILHMPTYSRLSDDMSPNSPVANTASPSQIAPLAHLFQQMQTLRLTASRLKPSISDRRKELVAWIGGTVTDDEYHAALSAQIPGTCRWILQRTQFKAWAALTSEVSKVLWIRGGPGCGKTILTASIIRHVTSLHSTRSIPAAYFFCRDEDDRKRDLNEIARSWVQQIVNKMDDAVTSQDTITFLEHNIAIEDTAQDIIDYSTSIVNERLGVNKDQDFISEISKDVARKCDGMFLWVRLMGKQLFPGKNKNQIRRTLDSMPQGLEQTYRREIHSIINLGISEKTWAIGILRWTYFAARPLTVRELTEALLTETNTLTTFPFHEMPDTWDEYYVNDQIRRYCQSLIDIRGSPAASITTHTVHFIHTSVKEFLSQTSMCAMDQGFSFSEVAKEHELLARTCLTYLCLDDVAVDDPYDLRTLQDIKETFQFLEYASLCWYDHMSRSENGHWRLEQFIRVLFDPSSTRWMMWSEMISQNLWPGSTLHPIKEHNGPTPLPIVSCLGLLDTVKWLLSLGSDIDATVGRFGSALHSAAARCQKNTAQFLLENGADRNKQGGMYGYPIVAAAAAAKYNPRESADIVDMLLKAGADISCRDQTGCSALHHTAAVGSEETLSILLRNGATVDDHNGRQRTPLFFAAAHGHKLITELLIQRGAEVSTRDVHNRTPLFAAIQNGHIPIVEVLTKHGVDVRTQDNDGLTPLHIAVELGHSQMVDLLLRHGADANAADKDGETPVYVAALGGHNTILQNLIRHQGQVNCKDSLEAWTPLHAACAEAKEATTVQLLLDNGAEVDAADSHGATPLFYAAENGSPAIIELLIQYGAQVNATKEDGLTPIHAALGGVQPLAVEALLKHGGCNLTSDDCVSLRGNSPLMVAIMKEEYHPVVQPLVRAGVWVNSRNTAGLAPIHLATLVGDVGILELLLENNAAVNALADKGFTPLHLAVSEGKRDIIQLLIDSNAAINALTDEGLTPLHVAVMGGKRDIVQLLLDNGADVNAEKNGITPIYRAIHNKDELITTSLIRHGAEVDAPLALAIKQGDEDIVRFILQHGPEIGPEYLIYGHGWSLVGPVILSSSPAMVLTNLKQLQELHELTRSQHLDLTVQVVRGDISIGDDISRAISCATKLIKGVVQAAMVLKDTLFTEMSLARFKQVLHPEMLGTIHLRESLQGHDPDFFLMRPNRGRPSG</sequence>